<reference evidence="1" key="1">
    <citation type="journal article" date="2016" name="Front. Microbiol.">
        <title>Genome Sequence of the Piezophilic, Mesophilic Sulfate-Reducing Bacterium Desulfovibrio indicus J2T.</title>
        <authorList>
            <person name="Cao J."/>
            <person name="Maignien L."/>
            <person name="Shao Z."/>
            <person name="Alain K."/>
            <person name="Jebbar M."/>
        </authorList>
    </citation>
    <scope>NUCLEOTIDE SEQUENCE</scope>
    <source>
        <strain evidence="1">JCM 32048</strain>
    </source>
</reference>
<keyword evidence="2" id="KW-1185">Reference proteome</keyword>
<dbReference type="Proteomes" id="UP001055286">
    <property type="component" value="Unassembled WGS sequence"/>
</dbReference>
<comment type="caution">
    <text evidence="1">The sequence shown here is derived from an EMBL/GenBank/DDBJ whole genome shotgun (WGS) entry which is preliminary data.</text>
</comment>
<evidence type="ECO:0000313" key="2">
    <source>
        <dbReference type="Proteomes" id="UP001055286"/>
    </source>
</evidence>
<organism evidence="1 2">
    <name type="scientific">Methylobacterium frigidaeris</name>
    <dbReference type="NCBI Taxonomy" id="2038277"/>
    <lineage>
        <taxon>Bacteria</taxon>
        <taxon>Pseudomonadati</taxon>
        <taxon>Pseudomonadota</taxon>
        <taxon>Alphaproteobacteria</taxon>
        <taxon>Hyphomicrobiales</taxon>
        <taxon>Methylobacteriaceae</taxon>
        <taxon>Methylobacterium</taxon>
    </lineage>
</organism>
<proteinExistence type="predicted"/>
<dbReference type="AlphaFoldDB" id="A0AA37HBE0"/>
<dbReference type="EMBL" id="BPQJ01000012">
    <property type="protein sequence ID" value="GJD62810.1"/>
    <property type="molecule type" value="Genomic_DNA"/>
</dbReference>
<name>A0AA37HBE0_9HYPH</name>
<reference evidence="1" key="2">
    <citation type="submission" date="2021-08" db="EMBL/GenBank/DDBJ databases">
        <authorList>
            <person name="Tani A."/>
            <person name="Ola A."/>
            <person name="Ogura Y."/>
            <person name="Katsura K."/>
            <person name="Hayashi T."/>
        </authorList>
    </citation>
    <scope>NUCLEOTIDE SEQUENCE</scope>
    <source>
        <strain evidence="1">JCM 32048</strain>
    </source>
</reference>
<sequence>MRARRRHHPGLADAMILNAVEAFLPPGVAGALLLPVLARLAPESL</sequence>
<protein>
    <submittedName>
        <fullName evidence="1">Uncharacterized protein</fullName>
    </submittedName>
</protein>
<gene>
    <name evidence="1" type="ORF">MPEAHAMD_2969</name>
</gene>
<accession>A0AA37HBE0</accession>
<evidence type="ECO:0000313" key="1">
    <source>
        <dbReference type="EMBL" id="GJD62810.1"/>
    </source>
</evidence>